<feature type="region of interest" description="Disordered" evidence="13">
    <location>
        <begin position="740"/>
        <end position="826"/>
    </location>
</feature>
<dbReference type="InterPro" id="IPR008978">
    <property type="entry name" value="HSP20-like_chaperone"/>
</dbReference>
<dbReference type="EnsemblMetazoa" id="AATE016478-RA">
    <property type="protein sequence ID" value="AATE016478-PA.1"/>
    <property type="gene ID" value="AATE016478"/>
</dbReference>
<protein>
    <recommendedName>
        <fullName evidence="1">RNA helicase</fullName>
        <ecNumber evidence="1">3.6.4.13</ecNumber>
    </recommendedName>
</protein>
<dbReference type="STRING" id="41427.A0A182JEB4"/>
<dbReference type="InterPro" id="IPR014001">
    <property type="entry name" value="Helicase_ATP-bd"/>
</dbReference>
<evidence type="ECO:0000256" key="11">
    <source>
        <dbReference type="ARBA" id="ARBA00023254"/>
    </source>
</evidence>
<dbReference type="SMART" id="SM00333">
    <property type="entry name" value="TUDOR"/>
    <property type="match status" value="2"/>
</dbReference>
<name>A0A182JEB4_ANOAO</name>
<dbReference type="PANTHER" id="PTHR22655">
    <property type="entry name" value="ATP-DEPENDENT RNA HELICASE TDRD12-RELATED"/>
    <property type="match status" value="1"/>
</dbReference>
<evidence type="ECO:0000256" key="7">
    <source>
        <dbReference type="ARBA" id="ARBA00022806"/>
    </source>
</evidence>
<dbReference type="SUPFAM" id="SSF63748">
    <property type="entry name" value="Tudor/PWWP/MBT"/>
    <property type="match status" value="2"/>
</dbReference>
<keyword evidence="2" id="KW-0217">Developmental protein</keyword>
<dbReference type="GO" id="GO:0051321">
    <property type="term" value="P:meiotic cell cycle"/>
    <property type="evidence" value="ECO:0007669"/>
    <property type="project" value="UniProtKB-KW"/>
</dbReference>
<dbReference type="Gene3D" id="3.40.50.300">
    <property type="entry name" value="P-loop containing nucleotide triphosphate hydrolases"/>
    <property type="match status" value="2"/>
</dbReference>
<dbReference type="EC" id="3.6.4.13" evidence="1"/>
<keyword evidence="10" id="KW-0943">RNA-mediated gene silencing</keyword>
<proteinExistence type="predicted"/>
<organism evidence="14">
    <name type="scientific">Anopheles atroparvus</name>
    <name type="common">European mosquito</name>
    <dbReference type="NCBI Taxonomy" id="41427"/>
    <lineage>
        <taxon>Eukaryota</taxon>
        <taxon>Metazoa</taxon>
        <taxon>Ecdysozoa</taxon>
        <taxon>Arthropoda</taxon>
        <taxon>Hexapoda</taxon>
        <taxon>Insecta</taxon>
        <taxon>Pterygota</taxon>
        <taxon>Neoptera</taxon>
        <taxon>Endopterygota</taxon>
        <taxon>Diptera</taxon>
        <taxon>Nematocera</taxon>
        <taxon>Culicoidea</taxon>
        <taxon>Culicidae</taxon>
        <taxon>Anophelinae</taxon>
        <taxon>Anopheles</taxon>
    </lineage>
</organism>
<dbReference type="Pfam" id="PF00270">
    <property type="entry name" value="DEAD"/>
    <property type="match status" value="1"/>
</dbReference>
<keyword evidence="5" id="KW-0221">Differentiation</keyword>
<keyword evidence="9" id="KW-0744">Spermatogenesis</keyword>
<accession>A0A182JEB4</accession>
<keyword evidence="11" id="KW-0469">Meiosis</keyword>
<dbReference type="GO" id="GO:0031047">
    <property type="term" value="P:regulatory ncRNA-mediated gene silencing"/>
    <property type="evidence" value="ECO:0007669"/>
    <property type="project" value="UniProtKB-KW"/>
</dbReference>
<feature type="region of interest" description="Disordered" evidence="13">
    <location>
        <begin position="1089"/>
        <end position="1125"/>
    </location>
</feature>
<dbReference type="SMART" id="SM00487">
    <property type="entry name" value="DEXDc"/>
    <property type="match status" value="1"/>
</dbReference>
<dbReference type="GO" id="GO:0016787">
    <property type="term" value="F:hydrolase activity"/>
    <property type="evidence" value="ECO:0007669"/>
    <property type="project" value="UniProtKB-KW"/>
</dbReference>
<feature type="compositionally biased region" description="Polar residues" evidence="13">
    <location>
        <begin position="809"/>
        <end position="820"/>
    </location>
</feature>
<feature type="compositionally biased region" description="Polar residues" evidence="13">
    <location>
        <begin position="1095"/>
        <end position="1116"/>
    </location>
</feature>
<feature type="compositionally biased region" description="Basic and acidic residues" evidence="13">
    <location>
        <begin position="754"/>
        <end position="773"/>
    </location>
</feature>
<evidence type="ECO:0000256" key="3">
    <source>
        <dbReference type="ARBA" id="ARBA00022737"/>
    </source>
</evidence>
<dbReference type="PROSITE" id="PS51192">
    <property type="entry name" value="HELICASE_ATP_BIND_1"/>
    <property type="match status" value="1"/>
</dbReference>
<evidence type="ECO:0000256" key="9">
    <source>
        <dbReference type="ARBA" id="ARBA00022871"/>
    </source>
</evidence>
<keyword evidence="4" id="KW-0547">Nucleotide-binding</keyword>
<keyword evidence="7" id="KW-0347">Helicase</keyword>
<dbReference type="Gene3D" id="2.60.40.790">
    <property type="match status" value="1"/>
</dbReference>
<evidence type="ECO:0000256" key="4">
    <source>
        <dbReference type="ARBA" id="ARBA00022741"/>
    </source>
</evidence>
<evidence type="ECO:0000256" key="6">
    <source>
        <dbReference type="ARBA" id="ARBA00022801"/>
    </source>
</evidence>
<evidence type="ECO:0000256" key="8">
    <source>
        <dbReference type="ARBA" id="ARBA00022840"/>
    </source>
</evidence>
<dbReference type="GO" id="GO:0005524">
    <property type="term" value="F:ATP binding"/>
    <property type="evidence" value="ECO:0007669"/>
    <property type="project" value="UniProtKB-KW"/>
</dbReference>
<dbReference type="Pfam" id="PF00567">
    <property type="entry name" value="TUDOR"/>
    <property type="match status" value="2"/>
</dbReference>
<dbReference type="PANTHER" id="PTHR22655:SF2">
    <property type="entry name" value="ATP-DEPENDENT RNA HELICASE TDRD12-RELATED"/>
    <property type="match status" value="1"/>
</dbReference>
<reference evidence="14" key="1">
    <citation type="submission" date="2022-08" db="UniProtKB">
        <authorList>
            <consortium name="EnsemblMetazoa"/>
        </authorList>
    </citation>
    <scope>IDENTIFICATION</scope>
    <source>
        <strain evidence="14">EBRO</strain>
    </source>
</reference>
<dbReference type="GO" id="GO:0042078">
    <property type="term" value="P:germ-line stem cell division"/>
    <property type="evidence" value="ECO:0007669"/>
    <property type="project" value="TreeGrafter"/>
</dbReference>
<keyword evidence="3" id="KW-0677">Repeat</keyword>
<evidence type="ECO:0000256" key="5">
    <source>
        <dbReference type="ARBA" id="ARBA00022782"/>
    </source>
</evidence>
<dbReference type="InterPro" id="IPR027417">
    <property type="entry name" value="P-loop_NTPase"/>
</dbReference>
<comment type="catalytic activity">
    <reaction evidence="12">
        <text>ATP + H2O = ADP + phosphate + H(+)</text>
        <dbReference type="Rhea" id="RHEA:13065"/>
        <dbReference type="ChEBI" id="CHEBI:15377"/>
        <dbReference type="ChEBI" id="CHEBI:15378"/>
        <dbReference type="ChEBI" id="CHEBI:30616"/>
        <dbReference type="ChEBI" id="CHEBI:43474"/>
        <dbReference type="ChEBI" id="CHEBI:456216"/>
        <dbReference type="EC" id="3.6.4.13"/>
    </reaction>
</comment>
<evidence type="ECO:0000313" key="14">
    <source>
        <dbReference type="EnsemblMetazoa" id="AATE016478-PA.1"/>
    </source>
</evidence>
<dbReference type="SUPFAM" id="SSF52540">
    <property type="entry name" value="P-loop containing nucleoside triphosphate hydrolases"/>
    <property type="match status" value="2"/>
</dbReference>
<dbReference type="VEuPathDB" id="VectorBase:AATE016478"/>
<evidence type="ECO:0000256" key="13">
    <source>
        <dbReference type="SAM" id="MobiDB-lite"/>
    </source>
</evidence>
<sequence>MIKRPNAKRHLSYYNPFHSVLSHLLVHGETVPDPVDSIAKAAFCPSVAQVLTHLGIEKVNRLQSYAWPLIMRKNSLLCVNSAGTGKTFAYLPAVCSLIKMQIEKSSISSVPGPIGIIVCHSSMEVQRISSLCRKMLNSKEKKELSVMECYGIRLNKMFSGCALLVTTAPTYRRLYEAMPEVLVRKRISIVVIDNIDQMQQHFGPDLQLLLKNCDKPELQIIITAGSWNQALGVALSRYQNMVTCIGAYLEAALYAKVQFQLRLLRNDGSKQRELVQYIRERNYRTQRTIVFGSTTEELDRIVETLRQHSIQHVVCGASTIVNQHAGFRYWDELLSGEMEVLVCLDELVSDLCVSKAQHIVHYSLPDSWARFTQRFAASFNYDELPYQKRNSDESPKARPTTLVLVFENSNQQLPKLIYFLKLHNVQLPEELSVLAQNIPNTIEHERVINGGAPSALCPKLLAVANCRNMRSCAYRHTFLESDLDVGDSLPSSGTVVRLHILHVFSPVHFVASLDAHGVGYAASSSTPRLNRKEFLLYDFELQAYFANAERHQTYGKQLKPNGLCALLHEHNYWRCRIVHFEAEEGESATVGNVQLKLIDTGRIVTAKSTDLLVLPAQFQALPSQAIDVRIAGVMPLDWEEDWDQDSTKHVQGWIADHAQQSNHYLEGTVLLALRDTIWIEELVLAEQLDGMPTAVVSTKIKSSIVSKKFGVYDRGSFERIKQNVLNVEAARTVDVPVEEKRLAKIQPPATSQQPEDKSNTSNDQHELAVERSLDSSAGTSKQEDVVRDPIPVPTCSRHQASFEGEHSKANNMSIPSTSALELSPPTPGKEKYRFAALENGTQYNVLIGQYFSPDLFYVYQIDTMIQIHQNIKTYVESSSKTEQLTHFEVGVFCLSYFEDTYRRSQIVEVTEEAIKVFLLDVGGTIWCYRETLFEIPTHLLRDVPFAAIEAKLGLIEPLEGSTWTEQIGNAIYDDVLGKYNDCGMVAQVLKTLEPRHEAGAADLSVEGCHRYELLLTNYDATHAFSIISELAQNQLVMVDYKHQDIASDAEDDEDDSIMDFSHALLNTNEQSVAVPGAAAATAAIEQTKASPVGTECSSSNQLSKENSTDNSKSSNAAGHEPAKSTATANLPQLQCDFRIPQTEWWQADGIITLYVHAPDVVDYRLVVNMRSVLLQFYRDDQPYALALNLFGPIDPKYTIHEVRGLSIVIRLIRLPGSTWRWPYLLNVNVKVPYLKRVSPPRHRYTSSDERSGSESSDDEEVEWPDFLLTRQEDMQDFCSDSSIEIEDDILEDEPEYATED</sequence>
<evidence type="ECO:0000256" key="2">
    <source>
        <dbReference type="ARBA" id="ARBA00022473"/>
    </source>
</evidence>
<dbReference type="GO" id="GO:0007283">
    <property type="term" value="P:spermatogenesis"/>
    <property type="evidence" value="ECO:0007669"/>
    <property type="project" value="UniProtKB-KW"/>
</dbReference>
<dbReference type="InterPro" id="IPR002999">
    <property type="entry name" value="Tudor"/>
</dbReference>
<feature type="region of interest" description="Disordered" evidence="13">
    <location>
        <begin position="1239"/>
        <end position="1262"/>
    </location>
</feature>
<keyword evidence="8" id="KW-0067">ATP-binding</keyword>
<keyword evidence="6" id="KW-0378">Hydrolase</keyword>
<dbReference type="InterPro" id="IPR007052">
    <property type="entry name" value="CS_dom"/>
</dbReference>
<evidence type="ECO:0000256" key="10">
    <source>
        <dbReference type="ARBA" id="ARBA00023158"/>
    </source>
</evidence>
<dbReference type="GO" id="GO:0003724">
    <property type="term" value="F:RNA helicase activity"/>
    <property type="evidence" value="ECO:0007669"/>
    <property type="project" value="UniProtKB-EC"/>
</dbReference>
<evidence type="ECO:0000256" key="1">
    <source>
        <dbReference type="ARBA" id="ARBA00012552"/>
    </source>
</evidence>
<dbReference type="Gene3D" id="2.30.30.140">
    <property type="match status" value="2"/>
</dbReference>
<dbReference type="GO" id="GO:0003676">
    <property type="term" value="F:nucleic acid binding"/>
    <property type="evidence" value="ECO:0007669"/>
    <property type="project" value="InterPro"/>
</dbReference>
<dbReference type="InterPro" id="IPR011545">
    <property type="entry name" value="DEAD/DEAH_box_helicase_dom"/>
</dbReference>
<evidence type="ECO:0000256" key="12">
    <source>
        <dbReference type="ARBA" id="ARBA00047984"/>
    </source>
</evidence>
<dbReference type="PROSITE" id="PS51203">
    <property type="entry name" value="CS"/>
    <property type="match status" value="1"/>
</dbReference>
<dbReference type="SUPFAM" id="SSF49764">
    <property type="entry name" value="HSP20-like chaperones"/>
    <property type="match status" value="1"/>
</dbReference>